<gene>
    <name evidence="2" type="ORF">JWS04_19025</name>
</gene>
<comment type="caution">
    <text evidence="2">The sequence shown here is derived from an EMBL/GenBank/DDBJ whole genome shotgun (WGS) entry which is preliminary data.</text>
</comment>
<sequence>PLDAGRLTAPGAWRVLQQLVASLLQAIIPQPTIRCFRRRKRALGRHLREPPRKRPYQSMLALP</sequence>
<dbReference type="RefSeq" id="WP_209295541.1">
    <property type="nucleotide sequence ID" value="NZ_JAGIKT010000041.1"/>
</dbReference>
<evidence type="ECO:0008006" key="4">
    <source>
        <dbReference type="Google" id="ProtNLM"/>
    </source>
</evidence>
<dbReference type="EMBL" id="JAGIKT010000041">
    <property type="protein sequence ID" value="MBP0113134.1"/>
    <property type="molecule type" value="Genomic_DNA"/>
</dbReference>
<proteinExistence type="predicted"/>
<dbReference type="Proteomes" id="UP000669317">
    <property type="component" value="Unassembled WGS sequence"/>
</dbReference>
<evidence type="ECO:0000313" key="3">
    <source>
        <dbReference type="Proteomes" id="UP000669317"/>
    </source>
</evidence>
<evidence type="ECO:0000313" key="2">
    <source>
        <dbReference type="EMBL" id="MBP0113134.1"/>
    </source>
</evidence>
<organism evidence="2 3">
    <name type="scientific">Bradyrhizobium vignae</name>
    <dbReference type="NCBI Taxonomy" id="1549949"/>
    <lineage>
        <taxon>Bacteria</taxon>
        <taxon>Pseudomonadati</taxon>
        <taxon>Pseudomonadota</taxon>
        <taxon>Alphaproteobacteria</taxon>
        <taxon>Hyphomicrobiales</taxon>
        <taxon>Nitrobacteraceae</taxon>
        <taxon>Bradyrhizobium</taxon>
    </lineage>
</organism>
<feature type="non-terminal residue" evidence="2">
    <location>
        <position position="1"/>
    </location>
</feature>
<reference evidence="2 3" key="1">
    <citation type="submission" date="2021-03" db="EMBL/GenBank/DDBJ databases">
        <title>Genome Sequence of Bradyrhizobium vignae strain ISRA400.</title>
        <authorList>
            <person name="Tisa L.S."/>
            <person name="Svistoonoff S."/>
            <person name="Hocher V."/>
            <person name="Fall S."/>
            <person name="Zaiya A."/>
            <person name="Naing D."/>
            <person name="Niang N."/>
            <person name="Diouf A."/>
            <person name="Dasylva M.C."/>
            <person name="Toure O."/>
            <person name="Gueye M."/>
            <person name="Gully D."/>
            <person name="Tisseyre P."/>
            <person name="Simpson S."/>
            <person name="Morris K."/>
            <person name="Thomas W.K."/>
        </authorList>
    </citation>
    <scope>NUCLEOTIDE SEQUENCE [LARGE SCALE GENOMIC DNA]</scope>
    <source>
        <strain evidence="2 3">ISRA400</strain>
    </source>
</reference>
<feature type="region of interest" description="Disordered" evidence="1">
    <location>
        <begin position="44"/>
        <end position="63"/>
    </location>
</feature>
<name>A0ABS3ZYA7_9BRAD</name>
<protein>
    <recommendedName>
        <fullName evidence="4">IS4 family transposase</fullName>
    </recommendedName>
</protein>
<accession>A0ABS3ZYA7</accession>
<keyword evidence="3" id="KW-1185">Reference proteome</keyword>
<evidence type="ECO:0000256" key="1">
    <source>
        <dbReference type="SAM" id="MobiDB-lite"/>
    </source>
</evidence>